<feature type="domain" description="YknX-like beta-barrel" evidence="7">
    <location>
        <begin position="461"/>
        <end position="529"/>
    </location>
</feature>
<protein>
    <submittedName>
        <fullName evidence="8">Uncharacterized protein</fullName>
    </submittedName>
</protein>
<keyword evidence="5" id="KW-1133">Transmembrane helix</keyword>
<accession>A0A2M7T787</accession>
<dbReference type="Gene3D" id="1.10.287.470">
    <property type="entry name" value="Helix hairpin bin"/>
    <property type="match status" value="1"/>
</dbReference>
<dbReference type="InterPro" id="IPR006143">
    <property type="entry name" value="RND_pump_MFP"/>
</dbReference>
<dbReference type="Pfam" id="PF25990">
    <property type="entry name" value="Beta-barrel_YknX"/>
    <property type="match status" value="1"/>
</dbReference>
<keyword evidence="5" id="KW-0472">Membrane</keyword>
<feature type="coiled-coil region" evidence="4">
    <location>
        <begin position="387"/>
        <end position="414"/>
    </location>
</feature>
<evidence type="ECO:0000256" key="5">
    <source>
        <dbReference type="SAM" id="Phobius"/>
    </source>
</evidence>
<evidence type="ECO:0000256" key="2">
    <source>
        <dbReference type="ARBA" id="ARBA00009477"/>
    </source>
</evidence>
<name>A0A2M7T787_9ACTN</name>
<proteinExistence type="inferred from homology"/>
<dbReference type="EMBL" id="PFNG01000203">
    <property type="protein sequence ID" value="PIZ36427.1"/>
    <property type="molecule type" value="Genomic_DNA"/>
</dbReference>
<dbReference type="InterPro" id="IPR058637">
    <property type="entry name" value="YknX-like_C"/>
</dbReference>
<evidence type="ECO:0000256" key="4">
    <source>
        <dbReference type="SAM" id="Coils"/>
    </source>
</evidence>
<comment type="subcellular location">
    <subcellularLocation>
        <location evidence="1">Cell envelope</location>
    </subcellularLocation>
</comment>
<evidence type="ECO:0000256" key="3">
    <source>
        <dbReference type="ARBA" id="ARBA00023054"/>
    </source>
</evidence>
<gene>
    <name evidence="8" type="ORF">COY37_08545</name>
</gene>
<dbReference type="Pfam" id="PF25989">
    <property type="entry name" value="YknX_C"/>
    <property type="match status" value="1"/>
</dbReference>
<dbReference type="InterPro" id="IPR058636">
    <property type="entry name" value="Beta-barrel_YknX"/>
</dbReference>
<dbReference type="GO" id="GO:0022857">
    <property type="term" value="F:transmembrane transporter activity"/>
    <property type="evidence" value="ECO:0007669"/>
    <property type="project" value="InterPro"/>
</dbReference>
<dbReference type="GO" id="GO:0016020">
    <property type="term" value="C:membrane"/>
    <property type="evidence" value="ECO:0007669"/>
    <property type="project" value="InterPro"/>
</dbReference>
<reference evidence="9" key="1">
    <citation type="submission" date="2017-09" db="EMBL/GenBank/DDBJ databases">
        <title>Depth-based differentiation of microbial function through sediment-hosted aquifers and enrichment of novel symbionts in the deep terrestrial subsurface.</title>
        <authorList>
            <person name="Probst A.J."/>
            <person name="Ladd B."/>
            <person name="Jarett J.K."/>
            <person name="Geller-Mcgrath D.E."/>
            <person name="Sieber C.M.K."/>
            <person name="Emerson J.B."/>
            <person name="Anantharaman K."/>
            <person name="Thomas B.C."/>
            <person name="Malmstrom R."/>
            <person name="Stieglmeier M."/>
            <person name="Klingl A."/>
            <person name="Woyke T."/>
            <person name="Ryan C.M."/>
            <person name="Banfield J.F."/>
        </authorList>
    </citation>
    <scope>NUCLEOTIDE SEQUENCE [LARGE SCALE GENOMIC DNA]</scope>
</reference>
<comment type="caution">
    <text evidence="8">The sequence shown here is derived from an EMBL/GenBank/DDBJ whole genome shotgun (WGS) entry which is preliminary data.</text>
</comment>
<dbReference type="InterPro" id="IPR050465">
    <property type="entry name" value="UPF0194_transport"/>
</dbReference>
<dbReference type="Gene3D" id="2.40.30.170">
    <property type="match status" value="1"/>
</dbReference>
<dbReference type="NCBIfam" id="TIGR01730">
    <property type="entry name" value="RND_mfp"/>
    <property type="match status" value="1"/>
</dbReference>
<feature type="transmembrane region" description="Helical" evidence="5">
    <location>
        <begin position="21"/>
        <end position="39"/>
    </location>
</feature>
<dbReference type="Gene3D" id="2.40.50.100">
    <property type="match status" value="1"/>
</dbReference>
<evidence type="ECO:0000259" key="6">
    <source>
        <dbReference type="Pfam" id="PF25989"/>
    </source>
</evidence>
<evidence type="ECO:0000313" key="9">
    <source>
        <dbReference type="Proteomes" id="UP000230956"/>
    </source>
</evidence>
<dbReference type="SUPFAM" id="SSF111369">
    <property type="entry name" value="HlyD-like secretion proteins"/>
    <property type="match status" value="2"/>
</dbReference>
<keyword evidence="5" id="KW-0812">Transmembrane</keyword>
<dbReference type="RefSeq" id="WP_286678426.1">
    <property type="nucleotide sequence ID" value="NZ_MNXI01000082.1"/>
</dbReference>
<dbReference type="AlphaFoldDB" id="A0A2M7T787"/>
<keyword evidence="3 4" id="KW-0175">Coiled coil</keyword>
<evidence type="ECO:0000259" key="7">
    <source>
        <dbReference type="Pfam" id="PF25990"/>
    </source>
</evidence>
<dbReference type="Proteomes" id="UP000230956">
    <property type="component" value="Unassembled WGS sequence"/>
</dbReference>
<sequence>MSLSSQNKGAGRTRPKLNRKRIAAIVALLFVALIAWWQISLSSRATAVKAVTAEIGNIDILVSAPAKVTLPSRAELSFKSGGRIQQINVRKGDKVVAGQVLAYLDMNSILPQVNQAQAGLKIAQAGLNKLRSGRSRSELAVSQAQVDQAATAVSNARRSLKTVNKIVAQAKKKGALNVDNASLGVDTAAQQLNKVRGGVTSQQLSVAIAQRDQASQALADAQANYDKVSSLNSKSSEEAQQAYNNAYNSFIAYTSANPTDTASTVYYQYYNAVQSAIKAKDRVSAANDQALQAAQAQIDSAQKAYDTANAQYNLTTASARNEDITIAQNQLKQAQISLEIAKIGQDDGSLDSQLDGAQGQLDTALKSVNVAVAQLELQKDGPRTADLKQAQGQIEQAQAQIEQAQSVAEDAVLKAPFSGRVAAVNGKAGEIAGISAAASAAAAGGGSSSLITLINFDRIELTADIDEADIGKVKVGQDANVKLDAYEGKTFKGKVTDISLLSAKNSTGGTIFQVTIVVNPVKTEFREGMGGDADITTASKKNILTVPFDAIKINGKKTVFVIRNGIAQQQEVKIGLSSDTSYEITAGLKEGDRVVVGKSTITNGQRVKIEP</sequence>
<dbReference type="PANTHER" id="PTHR32347">
    <property type="entry name" value="EFFLUX SYSTEM COMPONENT YKNX-RELATED"/>
    <property type="match status" value="1"/>
</dbReference>
<organism evidence="8 9">
    <name type="scientific">Candidatus Aquicultor secundus</name>
    <dbReference type="NCBI Taxonomy" id="1973895"/>
    <lineage>
        <taxon>Bacteria</taxon>
        <taxon>Bacillati</taxon>
        <taxon>Actinomycetota</taxon>
        <taxon>Candidatus Aquicultoria</taxon>
        <taxon>Candidatus Aquicultorales</taxon>
        <taxon>Candidatus Aquicultoraceae</taxon>
        <taxon>Candidatus Aquicultor</taxon>
    </lineage>
</organism>
<feature type="domain" description="YknX-like C-terminal permuted SH3-like" evidence="6">
    <location>
        <begin position="544"/>
        <end position="609"/>
    </location>
</feature>
<dbReference type="GO" id="GO:0030313">
    <property type="term" value="C:cell envelope"/>
    <property type="evidence" value="ECO:0007669"/>
    <property type="project" value="UniProtKB-SubCell"/>
</dbReference>
<dbReference type="Gene3D" id="2.40.420.20">
    <property type="match status" value="1"/>
</dbReference>
<comment type="similarity">
    <text evidence="2">Belongs to the membrane fusion protein (MFP) (TC 8.A.1) family.</text>
</comment>
<evidence type="ECO:0000313" key="8">
    <source>
        <dbReference type="EMBL" id="PIZ36427.1"/>
    </source>
</evidence>
<evidence type="ECO:0000256" key="1">
    <source>
        <dbReference type="ARBA" id="ARBA00004196"/>
    </source>
</evidence>